<sequence length="61" mass="6806">MLEALDGLEAAKGTKSMPQRGCCWGLLLGMERLKASVYKDDFPSLRKCLSLHWTVPIRVKG</sequence>
<dbReference type="Proteomes" id="UP000308092">
    <property type="component" value="Unassembled WGS sequence"/>
</dbReference>
<dbReference type="AlphaFoldDB" id="A0A4S3JE00"/>
<accession>A0A4S3JE00</accession>
<gene>
    <name evidence="1" type="ORF">EYZ11_007023</name>
</gene>
<evidence type="ECO:0000313" key="2">
    <source>
        <dbReference type="Proteomes" id="UP000308092"/>
    </source>
</evidence>
<dbReference type="EMBL" id="SOSA01000261">
    <property type="protein sequence ID" value="THC93499.1"/>
    <property type="molecule type" value="Genomic_DNA"/>
</dbReference>
<protein>
    <submittedName>
        <fullName evidence="1">Uncharacterized protein</fullName>
    </submittedName>
</protein>
<reference evidence="1 2" key="1">
    <citation type="submission" date="2019-03" db="EMBL/GenBank/DDBJ databases">
        <title>The genome sequence of a newly discovered highly antifungal drug resistant Aspergillus species, Aspergillus tanneri NIH 1004.</title>
        <authorList>
            <person name="Mounaud S."/>
            <person name="Singh I."/>
            <person name="Joardar V."/>
            <person name="Pakala S."/>
            <person name="Pakala S."/>
            <person name="Venepally P."/>
            <person name="Hoover J."/>
            <person name="Nierman W."/>
            <person name="Chung J."/>
            <person name="Losada L."/>
        </authorList>
    </citation>
    <scope>NUCLEOTIDE SEQUENCE [LARGE SCALE GENOMIC DNA]</scope>
    <source>
        <strain evidence="1 2">NIH1004</strain>
    </source>
</reference>
<comment type="caution">
    <text evidence="1">The sequence shown here is derived from an EMBL/GenBank/DDBJ whole genome shotgun (WGS) entry which is preliminary data.</text>
</comment>
<proteinExistence type="predicted"/>
<name>A0A4S3JE00_9EURO</name>
<organism evidence="1 2">
    <name type="scientific">Aspergillus tanneri</name>
    <dbReference type="NCBI Taxonomy" id="1220188"/>
    <lineage>
        <taxon>Eukaryota</taxon>
        <taxon>Fungi</taxon>
        <taxon>Dikarya</taxon>
        <taxon>Ascomycota</taxon>
        <taxon>Pezizomycotina</taxon>
        <taxon>Eurotiomycetes</taxon>
        <taxon>Eurotiomycetidae</taxon>
        <taxon>Eurotiales</taxon>
        <taxon>Aspergillaceae</taxon>
        <taxon>Aspergillus</taxon>
        <taxon>Aspergillus subgen. Circumdati</taxon>
    </lineage>
</organism>
<keyword evidence="2" id="KW-1185">Reference proteome</keyword>
<dbReference type="VEuPathDB" id="FungiDB:EYZ11_007023"/>
<evidence type="ECO:0000313" key="1">
    <source>
        <dbReference type="EMBL" id="THC93499.1"/>
    </source>
</evidence>